<feature type="region of interest" description="Disordered" evidence="2">
    <location>
        <begin position="1"/>
        <end position="197"/>
    </location>
</feature>
<evidence type="ECO:0000256" key="2">
    <source>
        <dbReference type="SAM" id="MobiDB-lite"/>
    </source>
</evidence>
<feature type="compositionally biased region" description="Low complexity" evidence="2">
    <location>
        <begin position="582"/>
        <end position="596"/>
    </location>
</feature>
<evidence type="ECO:0000313" key="3">
    <source>
        <dbReference type="EMBL" id="TFK36841.1"/>
    </source>
</evidence>
<evidence type="ECO:0000256" key="1">
    <source>
        <dbReference type="SAM" id="Coils"/>
    </source>
</evidence>
<keyword evidence="4" id="KW-1185">Reference proteome</keyword>
<proteinExistence type="predicted"/>
<sequence length="835" mass="90128">MLRSINSPFLSHHDQPSSNPRRSLASSQSTSSYITADSYLHNTPHHHRSHRERLNDPAASMLDLDDDPRSSYAPSELYQDQSRSSDDENDQEDDDSLPRMSMLGPKMRFHSRAPWEMDDTSLREEEEEEEEASHSIFSSVIFTRAKEKDSGGKSSGSGSSGSPRVSNASRPSGESSRSQLFPKRSFETTSSKISYPRGALYTLAQESMSATSLAQPAYQDGHRGKFSLGRIRSQSPSISIPASPVMSSRSPIHGRCPPDTDTPSPSDREEVHPMPLESRLNTNINIGRASPPSDDDVHPYANPDLVISYASELPPPSPLRSTMRYPGVTRSDSSVTVTESSTGNPITRTTTGSTLTTETSHHSSTKRRVSSIQGKDISSPMSVQGTAISSHMSIHSNDSRMSSLLPGANSLPGWTEHGAPPAFGLISLEEARAQRSRGSALHTTLSRTSIATAASGSSTMPFPNKEQDDASIINGSDPSVQDGLMTRTRARSISAGKAKSALQAIVGPPKLDRRGSEPAVTLSQNAAPGKTLKHKKSGFMRLLGRSSDKEEAPPVPSLDDAYTAHNAQNALRPPRTSSHRVPAPSLSPSSPDSVYSLNTSPLSPIPSPKRVPPSLSINTHTQGAIPRPPNTSSSGQTSYQVLQTLPSSDSVKPWLNDNFPQSAPANVSEFPSLKLRPVSTLFSAQFGDHIVSSDLQPTLEADLDTPRSQSPIGIISPITPGSFYRSSNDHPSVTAAAATGDQSSVIKALQEELSSSKNRWQAQKWELESQVRDLKAQVEELKSNTSPQDYCDVCGHGSQYVAQDDTQVDNYAQRSVVNRPRLRTGTSSRFGSALP</sequence>
<feature type="compositionally biased region" description="Low complexity" evidence="2">
    <location>
        <begin position="234"/>
        <end position="248"/>
    </location>
</feature>
<protein>
    <submittedName>
        <fullName evidence="3">Uncharacterized protein</fullName>
    </submittedName>
</protein>
<name>A0A5C3M6U4_9AGAR</name>
<feature type="compositionally biased region" description="Polar residues" evidence="2">
    <location>
        <begin position="163"/>
        <end position="179"/>
    </location>
</feature>
<feature type="coiled-coil region" evidence="1">
    <location>
        <begin position="757"/>
        <end position="784"/>
    </location>
</feature>
<feature type="compositionally biased region" description="Low complexity" evidence="2">
    <location>
        <begin position="328"/>
        <end position="358"/>
    </location>
</feature>
<organism evidence="3 4">
    <name type="scientific">Crucibulum laeve</name>
    <dbReference type="NCBI Taxonomy" id="68775"/>
    <lineage>
        <taxon>Eukaryota</taxon>
        <taxon>Fungi</taxon>
        <taxon>Dikarya</taxon>
        <taxon>Basidiomycota</taxon>
        <taxon>Agaricomycotina</taxon>
        <taxon>Agaricomycetes</taxon>
        <taxon>Agaricomycetidae</taxon>
        <taxon>Agaricales</taxon>
        <taxon>Agaricineae</taxon>
        <taxon>Nidulariaceae</taxon>
        <taxon>Crucibulum</taxon>
    </lineage>
</organism>
<gene>
    <name evidence="3" type="ORF">BDQ12DRAFT_227292</name>
</gene>
<accession>A0A5C3M6U4</accession>
<feature type="compositionally biased region" description="Acidic residues" evidence="2">
    <location>
        <begin position="116"/>
        <end position="131"/>
    </location>
</feature>
<dbReference type="Proteomes" id="UP000308652">
    <property type="component" value="Unassembled WGS sequence"/>
</dbReference>
<dbReference type="AlphaFoldDB" id="A0A5C3M6U4"/>
<feature type="region of interest" description="Disordered" evidence="2">
    <location>
        <begin position="452"/>
        <end position="530"/>
    </location>
</feature>
<dbReference type="OrthoDB" id="2565072at2759"/>
<feature type="compositionally biased region" description="Low complexity" evidence="2">
    <location>
        <begin position="23"/>
        <end position="38"/>
    </location>
</feature>
<reference evidence="3 4" key="1">
    <citation type="journal article" date="2019" name="Nat. Ecol. Evol.">
        <title>Megaphylogeny resolves global patterns of mushroom evolution.</title>
        <authorList>
            <person name="Varga T."/>
            <person name="Krizsan K."/>
            <person name="Foldi C."/>
            <person name="Dima B."/>
            <person name="Sanchez-Garcia M."/>
            <person name="Sanchez-Ramirez S."/>
            <person name="Szollosi G.J."/>
            <person name="Szarkandi J.G."/>
            <person name="Papp V."/>
            <person name="Albert L."/>
            <person name="Andreopoulos W."/>
            <person name="Angelini C."/>
            <person name="Antonin V."/>
            <person name="Barry K.W."/>
            <person name="Bougher N.L."/>
            <person name="Buchanan P."/>
            <person name="Buyck B."/>
            <person name="Bense V."/>
            <person name="Catcheside P."/>
            <person name="Chovatia M."/>
            <person name="Cooper J."/>
            <person name="Damon W."/>
            <person name="Desjardin D."/>
            <person name="Finy P."/>
            <person name="Geml J."/>
            <person name="Haridas S."/>
            <person name="Hughes K."/>
            <person name="Justo A."/>
            <person name="Karasinski D."/>
            <person name="Kautmanova I."/>
            <person name="Kiss B."/>
            <person name="Kocsube S."/>
            <person name="Kotiranta H."/>
            <person name="LaButti K.M."/>
            <person name="Lechner B.E."/>
            <person name="Liimatainen K."/>
            <person name="Lipzen A."/>
            <person name="Lukacs Z."/>
            <person name="Mihaltcheva S."/>
            <person name="Morgado L.N."/>
            <person name="Niskanen T."/>
            <person name="Noordeloos M.E."/>
            <person name="Ohm R.A."/>
            <person name="Ortiz-Santana B."/>
            <person name="Ovrebo C."/>
            <person name="Racz N."/>
            <person name="Riley R."/>
            <person name="Savchenko A."/>
            <person name="Shiryaev A."/>
            <person name="Soop K."/>
            <person name="Spirin V."/>
            <person name="Szebenyi C."/>
            <person name="Tomsovsky M."/>
            <person name="Tulloss R.E."/>
            <person name="Uehling J."/>
            <person name="Grigoriev I.V."/>
            <person name="Vagvolgyi C."/>
            <person name="Papp T."/>
            <person name="Martin F.M."/>
            <person name="Miettinen O."/>
            <person name="Hibbett D.S."/>
            <person name="Nagy L.G."/>
        </authorList>
    </citation>
    <scope>NUCLEOTIDE SEQUENCE [LARGE SCALE GENOMIC DNA]</scope>
    <source>
        <strain evidence="3 4">CBS 166.37</strain>
    </source>
</reference>
<evidence type="ECO:0000313" key="4">
    <source>
        <dbReference type="Proteomes" id="UP000308652"/>
    </source>
</evidence>
<feature type="region of interest" description="Disordered" evidence="2">
    <location>
        <begin position="569"/>
        <end position="638"/>
    </location>
</feature>
<dbReference type="EMBL" id="ML213611">
    <property type="protein sequence ID" value="TFK36841.1"/>
    <property type="molecule type" value="Genomic_DNA"/>
</dbReference>
<keyword evidence="1" id="KW-0175">Coiled coil</keyword>
<feature type="region of interest" description="Disordered" evidence="2">
    <location>
        <begin position="326"/>
        <end position="382"/>
    </location>
</feature>
<feature type="region of interest" description="Disordered" evidence="2">
    <location>
        <begin position="234"/>
        <end position="301"/>
    </location>
</feature>